<dbReference type="EMBL" id="WIXE01006545">
    <property type="protein sequence ID" value="KAK5981200.1"/>
    <property type="molecule type" value="Genomic_DNA"/>
</dbReference>
<evidence type="ECO:0000313" key="1">
    <source>
        <dbReference type="EMBL" id="KAK5981200.1"/>
    </source>
</evidence>
<evidence type="ECO:0000313" key="2">
    <source>
        <dbReference type="Proteomes" id="UP001331761"/>
    </source>
</evidence>
<name>A0AAN8FSY1_TRICO</name>
<protein>
    <submittedName>
        <fullName evidence="1">Uncharacterized protein</fullName>
    </submittedName>
</protein>
<gene>
    <name evidence="1" type="ORF">GCK32_005779</name>
</gene>
<proteinExistence type="predicted"/>
<reference evidence="1 2" key="1">
    <citation type="submission" date="2019-10" db="EMBL/GenBank/DDBJ databases">
        <title>Assembly and Annotation for the nematode Trichostrongylus colubriformis.</title>
        <authorList>
            <person name="Martin J."/>
        </authorList>
    </citation>
    <scope>NUCLEOTIDE SEQUENCE [LARGE SCALE GENOMIC DNA]</scope>
    <source>
        <strain evidence="1">G859</strain>
        <tissue evidence="1">Whole worm</tissue>
    </source>
</reference>
<keyword evidence="2" id="KW-1185">Reference proteome</keyword>
<dbReference type="Proteomes" id="UP001331761">
    <property type="component" value="Unassembled WGS sequence"/>
</dbReference>
<organism evidence="1 2">
    <name type="scientific">Trichostrongylus colubriformis</name>
    <name type="common">Black scour worm</name>
    <dbReference type="NCBI Taxonomy" id="6319"/>
    <lineage>
        <taxon>Eukaryota</taxon>
        <taxon>Metazoa</taxon>
        <taxon>Ecdysozoa</taxon>
        <taxon>Nematoda</taxon>
        <taxon>Chromadorea</taxon>
        <taxon>Rhabditida</taxon>
        <taxon>Rhabditina</taxon>
        <taxon>Rhabditomorpha</taxon>
        <taxon>Strongyloidea</taxon>
        <taxon>Trichostrongylidae</taxon>
        <taxon>Trichostrongylus</taxon>
    </lineage>
</organism>
<sequence>MQQQNEHTNKLLAALVDQKLVPARSPEKASAPDAYEDLMRDLPRFSYEQDDESTFDLWFKRYAGLTDASHSGMRLPLLNKMSHLKESDPISLLDEFVNECETFAV</sequence>
<comment type="caution">
    <text evidence="1">The sequence shown here is derived from an EMBL/GenBank/DDBJ whole genome shotgun (WGS) entry which is preliminary data.</text>
</comment>
<dbReference type="AlphaFoldDB" id="A0AAN8FSY1"/>
<accession>A0AAN8FSY1</accession>